<evidence type="ECO:0000256" key="1">
    <source>
        <dbReference type="SAM" id="MobiDB-lite"/>
    </source>
</evidence>
<dbReference type="EMBL" id="KV784372">
    <property type="protein sequence ID" value="OEU10424.1"/>
    <property type="molecule type" value="Genomic_DNA"/>
</dbReference>
<name>A0A1E7EX82_9STRA</name>
<proteinExistence type="predicted"/>
<dbReference type="AlphaFoldDB" id="A0A1E7EX82"/>
<reference evidence="2 3" key="1">
    <citation type="submission" date="2016-09" db="EMBL/GenBank/DDBJ databases">
        <title>Extensive genetic diversity and differential bi-allelic expression allows diatom success in the polar Southern Ocean.</title>
        <authorList>
            <consortium name="DOE Joint Genome Institute"/>
            <person name="Mock T."/>
            <person name="Otillar R.P."/>
            <person name="Strauss J."/>
            <person name="Dupont C."/>
            <person name="Frickenhaus S."/>
            <person name="Maumus F."/>
            <person name="Mcmullan M."/>
            <person name="Sanges R."/>
            <person name="Schmutz J."/>
            <person name="Toseland A."/>
            <person name="Valas R."/>
            <person name="Veluchamy A."/>
            <person name="Ward B.J."/>
            <person name="Allen A."/>
            <person name="Barry K."/>
            <person name="Falciatore A."/>
            <person name="Ferrante M."/>
            <person name="Fortunato A.E."/>
            <person name="Gloeckner G."/>
            <person name="Gruber A."/>
            <person name="Hipkin R."/>
            <person name="Janech M."/>
            <person name="Kroth P."/>
            <person name="Leese F."/>
            <person name="Lindquist E."/>
            <person name="Lyon B.R."/>
            <person name="Martin J."/>
            <person name="Mayer C."/>
            <person name="Parker M."/>
            <person name="Quesneville H."/>
            <person name="Raymond J."/>
            <person name="Uhlig C."/>
            <person name="Valentin K.U."/>
            <person name="Worden A.Z."/>
            <person name="Armbrust E.V."/>
            <person name="Bowler C."/>
            <person name="Green B."/>
            <person name="Moulton V."/>
            <person name="Van Oosterhout C."/>
            <person name="Grigoriev I."/>
        </authorList>
    </citation>
    <scope>NUCLEOTIDE SEQUENCE [LARGE SCALE GENOMIC DNA]</scope>
    <source>
        <strain evidence="2 3">CCMP1102</strain>
    </source>
</reference>
<evidence type="ECO:0000313" key="3">
    <source>
        <dbReference type="Proteomes" id="UP000095751"/>
    </source>
</evidence>
<dbReference type="Proteomes" id="UP000095751">
    <property type="component" value="Unassembled WGS sequence"/>
</dbReference>
<sequence length="293" mass="33241">MPPPPMSRDIFYANTTSQGGVGFVTAVHTEERKIDVNYNENAIGITNSSPFIDEARLHPHVYAPSDDTGTRSGRHRGAALVSGRRQAAVVTPPPPPRAVPDPALTAARKQRADVGQSIFTDESKRNQVFTSLDFYKRYRRHHHPEPLNDVDLRDEFLKLSVRQQIPYGHGAEALRIRVATASDDIKALSSQLAWDYVSIACPNTVRKYVMALPDSEYESTRMQPLLNSQHRMRRFKWARMFHVIWHGGKMVAEKVQVVTLQSDEKWFFCLVRRRFVKSVPHFGCSPVDHKGPS</sequence>
<keyword evidence="3" id="KW-1185">Reference proteome</keyword>
<dbReference type="KEGG" id="fcy:FRACYDRAFT_247520"/>
<dbReference type="InParanoid" id="A0A1E7EX82"/>
<protein>
    <submittedName>
        <fullName evidence="2">Uncharacterized protein</fullName>
    </submittedName>
</protein>
<feature type="region of interest" description="Disordered" evidence="1">
    <location>
        <begin position="80"/>
        <end position="102"/>
    </location>
</feature>
<gene>
    <name evidence="2" type="ORF">FRACYDRAFT_247520</name>
</gene>
<organism evidence="2 3">
    <name type="scientific">Fragilariopsis cylindrus CCMP1102</name>
    <dbReference type="NCBI Taxonomy" id="635003"/>
    <lineage>
        <taxon>Eukaryota</taxon>
        <taxon>Sar</taxon>
        <taxon>Stramenopiles</taxon>
        <taxon>Ochrophyta</taxon>
        <taxon>Bacillariophyta</taxon>
        <taxon>Bacillariophyceae</taxon>
        <taxon>Bacillariophycidae</taxon>
        <taxon>Bacillariales</taxon>
        <taxon>Bacillariaceae</taxon>
        <taxon>Fragilariopsis</taxon>
    </lineage>
</organism>
<accession>A0A1E7EX82</accession>
<evidence type="ECO:0000313" key="2">
    <source>
        <dbReference type="EMBL" id="OEU10424.1"/>
    </source>
</evidence>